<dbReference type="FunFam" id="3.30.470.20:FF:000003">
    <property type="entry name" value="Inositol hexakisphosphate and diphosphoinositol-pentakisphosphate kinase"/>
    <property type="match status" value="1"/>
</dbReference>
<dbReference type="GO" id="GO:0033857">
    <property type="term" value="F:5-diphosphoinositol pentakisphosphate 1-kinase activity"/>
    <property type="evidence" value="ECO:0007669"/>
    <property type="project" value="TreeGrafter"/>
</dbReference>
<dbReference type="InterPro" id="IPR000560">
    <property type="entry name" value="His_Pase_clade-2"/>
</dbReference>
<dbReference type="EC" id="2.7.4.24" evidence="11"/>
<dbReference type="InterPro" id="IPR029033">
    <property type="entry name" value="His_PPase_superfam"/>
</dbReference>
<reference evidence="14" key="1">
    <citation type="submission" date="2020-07" db="EMBL/GenBank/DDBJ databases">
        <title>A long reads based de novo assembly of the rainbow trout Arlee double haploid line genome.</title>
        <authorList>
            <person name="Gao G."/>
            <person name="Palti Y."/>
        </authorList>
    </citation>
    <scope>NUCLEOTIDE SEQUENCE [LARGE SCALE GENOMIC DNA]</scope>
</reference>
<evidence type="ECO:0000313" key="14">
    <source>
        <dbReference type="Ensembl" id="ENSOMYP00000057544.2"/>
    </source>
</evidence>
<protein>
    <recommendedName>
        <fullName evidence="11">Inositol hexakisphosphate and diphosphoinositol-pentakisphosphate kinase</fullName>
        <ecNumber evidence="11">2.7.4.24</ecNumber>
    </recommendedName>
</protein>
<reference evidence="14" key="3">
    <citation type="submission" date="2025-09" db="UniProtKB">
        <authorList>
            <consortium name="Ensembl"/>
        </authorList>
    </citation>
    <scope>IDENTIFICATION</scope>
</reference>
<evidence type="ECO:0000256" key="9">
    <source>
        <dbReference type="ARBA" id="ARBA00033696"/>
    </source>
</evidence>
<comment type="catalytic activity">
    <reaction evidence="9">
        <text>5-diphospho-1D-myo-inositol 1,2,3,4,6-pentakisphosphate + ATP + H(+) = 1,5-bis(diphospho)-1D-myo-inositol 2,3,4,6-tetrakisphosphate + ADP</text>
        <dbReference type="Rhea" id="RHEA:10276"/>
        <dbReference type="ChEBI" id="CHEBI:15378"/>
        <dbReference type="ChEBI" id="CHEBI:30616"/>
        <dbReference type="ChEBI" id="CHEBI:58628"/>
        <dbReference type="ChEBI" id="CHEBI:77983"/>
        <dbReference type="ChEBI" id="CHEBI:456216"/>
        <dbReference type="EC" id="2.7.4.24"/>
    </reaction>
    <physiologicalReaction direction="left-to-right" evidence="9">
        <dbReference type="Rhea" id="RHEA:10277"/>
    </physiologicalReaction>
</comment>
<keyword evidence="15" id="KW-1185">Reference proteome</keyword>
<organism evidence="14 15">
    <name type="scientific">Oncorhynchus mykiss</name>
    <name type="common">Rainbow trout</name>
    <name type="synonym">Salmo gairdneri</name>
    <dbReference type="NCBI Taxonomy" id="8022"/>
    <lineage>
        <taxon>Eukaryota</taxon>
        <taxon>Metazoa</taxon>
        <taxon>Chordata</taxon>
        <taxon>Craniata</taxon>
        <taxon>Vertebrata</taxon>
        <taxon>Euteleostomi</taxon>
        <taxon>Actinopterygii</taxon>
        <taxon>Neopterygii</taxon>
        <taxon>Teleostei</taxon>
        <taxon>Protacanthopterygii</taxon>
        <taxon>Salmoniformes</taxon>
        <taxon>Salmonidae</taxon>
        <taxon>Salmoninae</taxon>
        <taxon>Oncorhynchus</taxon>
    </lineage>
</organism>
<comment type="subcellular location">
    <subcellularLocation>
        <location evidence="1 11">Cytoplasm</location>
        <location evidence="1 11">Cytosol</location>
    </subcellularLocation>
</comment>
<reference evidence="14" key="2">
    <citation type="submission" date="2025-08" db="UniProtKB">
        <authorList>
            <consortium name="Ensembl"/>
        </authorList>
    </citation>
    <scope>IDENTIFICATION</scope>
</reference>
<accession>A0A8C7RVL5</accession>
<comment type="catalytic activity">
    <reaction evidence="10">
        <text>1D-myo-inositol hexakisphosphate + ATP = 1-diphospho-1D-myo-inositol 2,3,4,5,6-pentakisphosphate + ADP</text>
        <dbReference type="Rhea" id="RHEA:37459"/>
        <dbReference type="ChEBI" id="CHEBI:30616"/>
        <dbReference type="ChEBI" id="CHEBI:58130"/>
        <dbReference type="ChEBI" id="CHEBI:74946"/>
        <dbReference type="ChEBI" id="CHEBI:456216"/>
        <dbReference type="EC" id="2.7.4.24"/>
    </reaction>
    <physiologicalReaction direction="left-to-right" evidence="10">
        <dbReference type="Rhea" id="RHEA:37460"/>
    </physiologicalReaction>
</comment>
<keyword evidence="8 11" id="KW-0067">ATP-binding</keyword>
<feature type="region of interest" description="Disordered" evidence="12">
    <location>
        <begin position="1202"/>
        <end position="1221"/>
    </location>
</feature>
<dbReference type="SUPFAM" id="SSF53254">
    <property type="entry name" value="Phosphoglycerate mutase-like"/>
    <property type="match status" value="1"/>
</dbReference>
<evidence type="ECO:0000256" key="12">
    <source>
        <dbReference type="SAM" id="MobiDB-lite"/>
    </source>
</evidence>
<feature type="region of interest" description="Disordered" evidence="12">
    <location>
        <begin position="1239"/>
        <end position="1262"/>
    </location>
</feature>
<dbReference type="GO" id="GO:0006020">
    <property type="term" value="P:inositol metabolic process"/>
    <property type="evidence" value="ECO:0007669"/>
    <property type="project" value="TreeGrafter"/>
</dbReference>
<name>A0A8C7RVL5_ONCMY</name>
<evidence type="ECO:0000256" key="10">
    <source>
        <dbReference type="ARBA" id="ARBA00034629"/>
    </source>
</evidence>
<feature type="domain" description="VIP1 N-terminal" evidence="13">
    <location>
        <begin position="62"/>
        <end position="151"/>
    </location>
</feature>
<evidence type="ECO:0000256" key="5">
    <source>
        <dbReference type="ARBA" id="ARBA00022679"/>
    </source>
</evidence>
<dbReference type="GeneTree" id="ENSGT00390000009048"/>
<comment type="function">
    <text evidence="11">Bifunctional inositol kinase that acts in concert with the IP6K kinases to synthesize the diphosphate group-containing inositol pyrophosphates diphosphoinositol pentakisphosphate, PP-InsP5, and bis-diphosphoinositol tetrakisphosphate, (PP)2-InsP4. PP-InsP5 and (PP)2-InsP4, also respectively called InsP7 and InsP8, may regulate a variety of cellular processes, including apoptosis, vesicle trafficking, cytoskeletal dynamics, and exocytosis. Phosphorylates inositol hexakisphosphate (InsP6).</text>
</comment>
<evidence type="ECO:0000313" key="15">
    <source>
        <dbReference type="Proteomes" id="UP000694395"/>
    </source>
</evidence>
<dbReference type="Ensembl" id="ENSOMYT00000062637.2">
    <property type="protein sequence ID" value="ENSOMYP00000057544.2"/>
    <property type="gene ID" value="ENSOMYG00000026419.2"/>
</dbReference>
<keyword evidence="7 11" id="KW-0418">Kinase</keyword>
<dbReference type="PROSITE" id="PS00616">
    <property type="entry name" value="HIS_ACID_PHOSPHAT_1"/>
    <property type="match status" value="1"/>
</dbReference>
<dbReference type="InterPro" id="IPR040557">
    <property type="entry name" value="VIP1_N"/>
</dbReference>
<dbReference type="PANTHER" id="PTHR12750:SF13">
    <property type="entry name" value="INOSITOL HEXAKISPHOSPHATE AND DIPHOSPHOINOSITOL-PENTAKISPHOSPHATE KINASE"/>
    <property type="match status" value="1"/>
</dbReference>
<dbReference type="InterPro" id="IPR033379">
    <property type="entry name" value="Acid_Pase_AS"/>
</dbReference>
<evidence type="ECO:0000256" key="6">
    <source>
        <dbReference type="ARBA" id="ARBA00022741"/>
    </source>
</evidence>
<dbReference type="CDD" id="cd07061">
    <property type="entry name" value="HP_HAP_like"/>
    <property type="match status" value="1"/>
</dbReference>
<sequence>MSETGGEGWDQSGNPTSVFAYEGHPGPEEGGMKNEGEMRKGEEEGQGKEEDEDYDSPPERQIVVGICSMMKKSKSKPMTQIMERLCKFEYITVVIFPEEVILNEPVDKWPLCDCLVSFHSKGFPLDKAVEYANLRNPLIINDLNMQYYIQDRREVYRILQEEGIDLPRYAVLTRDPDRPEECNLVEGEDHVEVNGEVFPKPFVEKPVCAEDHNVYIYYPTSAGGGSQRLFRKIGSRSSVYSPESCVRKTGSYIYEEFMPTDGTDVKVYTVGPDYAHAEARKSPALDGKVERDSEGKEIRYPVMLTAMEKLVARKVCLAFKQTVCGFDLLRANGHSFVCDVNGFSFVKNSMKYYDDCAKVLGNMVMRELAPQFHIPWSIPMEAEDIPIVPTTSGTMMELRCVIAIIRHGDRTPKQKMKMEVRHPLFFELFEKYGGYKSGKLKLKKPKQLQEVLDIARLLLAELGQHTDCEIEEKKGKLEQLKTVLEMYGHFSGINRKVQLTYLPNGQPKASKGPKEGPSLLLVLKWGGELTPAGRVQAEELGRAFRCMYPGGQGDYAGFPGCGLLRLHSTYRHDLKIYASDEGRVQMTAAAFAKGLLALEGELTPILVQMVKSANMNGMLDSDSESLTDCQQRVKARLHEIMQKDQDFTEADYQKLAPTGSPSLVNSMKVIGNPVRTCDQVYALIQRLTSQIRKRLEDPKSADLQLYHSETLELMLQRWSKLERDFRNKSGRYDISKIPDIYDCVKYDTQHNATLGLEDTLELFRLSRALADIVIPQEYGINKPEKMDIAQAYCLPLMKKIQLDLQRTHEDEAVNKLHPLYSRGVMSPGRHVRTRLYFTSESHVHSLLSIFRYGGLLDVLLCVFVCVEQDPGSEERFHVELHFSPGVKSCEDEENVPLGFGFRPASAENQEKQTNQGSLEDLSQDEPDRALPLSELISIRRSPMIRNRKTGSMEVLDQGHRSLISLGHVNDLSLSVSRLLSRSLSRSVALSFSLRPSLSLSPLSLSLTAWCAMRTNNPPPPSPFPSSLPPRGSSTTGSLCSGLFSASVLGVSSSAPNLRDYVRTHHRKPPLSPGLPFGDELFSMPAVKRFSVSFARHPTNGFEGCSMVPSIYPLETLHNSLSLKQVDEFLNAVCEDSSDAHAKTMKGRYSSQGRYLVLSRSNMPSLHTIGKTVQTDLGTTYINTIYRFPPALSVLFDTSSQGYGQAHTYPPPKALSSSETPVRPPTHPLCCEYTDLRVRPTTTPSPYSDGCKQYGGRSSQPHG</sequence>
<evidence type="ECO:0000256" key="8">
    <source>
        <dbReference type="ARBA" id="ARBA00022840"/>
    </source>
</evidence>
<keyword evidence="6 11" id="KW-0547">Nucleotide-binding</keyword>
<dbReference type="PANTHER" id="PTHR12750">
    <property type="entry name" value="DIPHOSPHOINOSITOL PENTAKISPHOSPHATE KINASE"/>
    <property type="match status" value="1"/>
</dbReference>
<keyword evidence="5 11" id="KW-0808">Transferase</keyword>
<dbReference type="GO" id="GO:0005829">
    <property type="term" value="C:cytosol"/>
    <property type="evidence" value="ECO:0007669"/>
    <property type="project" value="UniProtKB-SubCell"/>
</dbReference>
<proteinExistence type="inferred from homology"/>
<dbReference type="Gene3D" id="3.40.50.1240">
    <property type="entry name" value="Phosphoglycerate mutase-like"/>
    <property type="match status" value="1"/>
</dbReference>
<dbReference type="Pfam" id="PF00328">
    <property type="entry name" value="His_Phos_2"/>
    <property type="match status" value="1"/>
</dbReference>
<dbReference type="InterPro" id="IPR037446">
    <property type="entry name" value="His_Pase_VIP1"/>
</dbReference>
<evidence type="ECO:0000256" key="4">
    <source>
        <dbReference type="ARBA" id="ARBA00022553"/>
    </source>
</evidence>
<dbReference type="Gene3D" id="3.30.470.20">
    <property type="entry name" value="ATP-grasp fold, B domain"/>
    <property type="match status" value="1"/>
</dbReference>
<evidence type="ECO:0000256" key="3">
    <source>
        <dbReference type="ARBA" id="ARBA00022490"/>
    </source>
</evidence>
<dbReference type="AlphaFoldDB" id="A0A8C7RVL5"/>
<evidence type="ECO:0000256" key="7">
    <source>
        <dbReference type="ARBA" id="ARBA00022777"/>
    </source>
</evidence>
<keyword evidence="3 11" id="KW-0963">Cytoplasm</keyword>
<dbReference type="Pfam" id="PF18086">
    <property type="entry name" value="PPIP5K2_N"/>
    <property type="match status" value="1"/>
</dbReference>
<dbReference type="SUPFAM" id="SSF56059">
    <property type="entry name" value="Glutathione synthetase ATP-binding domain-like"/>
    <property type="match status" value="1"/>
</dbReference>
<dbReference type="GO" id="GO:0000828">
    <property type="term" value="F:inositol hexakisphosphate kinase activity"/>
    <property type="evidence" value="ECO:0007669"/>
    <property type="project" value="TreeGrafter"/>
</dbReference>
<dbReference type="FunFam" id="3.40.50.11950:FF:000003">
    <property type="entry name" value="Inositol hexakisphosphate and diphosphoinositol-pentakisphosphate kinase"/>
    <property type="match status" value="1"/>
</dbReference>
<dbReference type="Gene3D" id="3.40.50.11950">
    <property type="match status" value="1"/>
</dbReference>
<dbReference type="GO" id="GO:0032958">
    <property type="term" value="P:inositol phosphate biosynthetic process"/>
    <property type="evidence" value="ECO:0007669"/>
    <property type="project" value="TreeGrafter"/>
</dbReference>
<evidence type="ECO:0000256" key="11">
    <source>
        <dbReference type="RuleBase" id="RU365032"/>
    </source>
</evidence>
<keyword evidence="4" id="KW-0597">Phosphoprotein</keyword>
<dbReference type="Proteomes" id="UP000694395">
    <property type="component" value="Chromosome 2"/>
</dbReference>
<feature type="compositionally biased region" description="Basic and acidic residues" evidence="12">
    <location>
        <begin position="25"/>
        <end position="48"/>
    </location>
</feature>
<evidence type="ECO:0000259" key="13">
    <source>
        <dbReference type="Pfam" id="PF18086"/>
    </source>
</evidence>
<dbReference type="GO" id="GO:0005524">
    <property type="term" value="F:ATP binding"/>
    <property type="evidence" value="ECO:0007669"/>
    <property type="project" value="UniProtKB-KW"/>
</dbReference>
<evidence type="ECO:0000256" key="1">
    <source>
        <dbReference type="ARBA" id="ARBA00004514"/>
    </source>
</evidence>
<comment type="similarity">
    <text evidence="2 11">Belongs to the histidine acid phosphatase family. VIP1 subfamily.</text>
</comment>
<feature type="region of interest" description="Disordered" evidence="12">
    <location>
        <begin position="900"/>
        <end position="924"/>
    </location>
</feature>
<dbReference type="FunFam" id="3.40.50.11950:FF:000001">
    <property type="entry name" value="Inositol hexakisphosphate and diphosphoinositol-pentakisphosphate kinase"/>
    <property type="match status" value="1"/>
</dbReference>
<feature type="region of interest" description="Disordered" evidence="12">
    <location>
        <begin position="1"/>
        <end position="59"/>
    </location>
</feature>
<evidence type="ECO:0000256" key="2">
    <source>
        <dbReference type="ARBA" id="ARBA00005609"/>
    </source>
</evidence>